<reference evidence="10 11" key="1">
    <citation type="submission" date="2021-08" db="EMBL/GenBank/DDBJ databases">
        <title>Draft Genome Sequence of Phanerochaete sordida strain YK-624.</title>
        <authorList>
            <person name="Mori T."/>
            <person name="Dohra H."/>
            <person name="Suzuki T."/>
            <person name="Kawagishi H."/>
            <person name="Hirai H."/>
        </authorList>
    </citation>
    <scope>NUCLEOTIDE SEQUENCE [LARGE SCALE GENOMIC DNA]</scope>
    <source>
        <strain evidence="10 11">YK-624</strain>
    </source>
</reference>
<dbReference type="Pfam" id="PF14833">
    <property type="entry name" value="NAD_binding_11"/>
    <property type="match status" value="1"/>
</dbReference>
<dbReference type="Gene3D" id="1.10.1040.10">
    <property type="entry name" value="N-(1-d-carboxylethyl)-l-norvaline Dehydrogenase, domain 2"/>
    <property type="match status" value="1"/>
</dbReference>
<feature type="domain" description="3-hydroxyisobutyrate dehydrogenase-like NAD-binding" evidence="9">
    <location>
        <begin position="207"/>
        <end position="335"/>
    </location>
</feature>
<dbReference type="PANTHER" id="PTHR22981">
    <property type="entry name" value="3-HYDROXYISOBUTYRATE DEHYDROGENASE-RELATED"/>
    <property type="match status" value="1"/>
</dbReference>
<feature type="domain" description="6-phosphogluconate dehydrogenase NADP-binding" evidence="8">
    <location>
        <begin position="23"/>
        <end position="204"/>
    </location>
</feature>
<dbReference type="InterPro" id="IPR029154">
    <property type="entry name" value="HIBADH-like_NADP-bd"/>
</dbReference>
<keyword evidence="11" id="KW-1185">Reference proteome</keyword>
<evidence type="ECO:0000313" key="11">
    <source>
        <dbReference type="Proteomes" id="UP000703269"/>
    </source>
</evidence>
<dbReference type="SUPFAM" id="SSF48179">
    <property type="entry name" value="6-phosphogluconate dehydrogenase C-terminal domain-like"/>
    <property type="match status" value="1"/>
</dbReference>
<dbReference type="GO" id="GO:0006574">
    <property type="term" value="P:L-valine catabolic process"/>
    <property type="evidence" value="ECO:0007669"/>
    <property type="project" value="TreeGrafter"/>
</dbReference>
<dbReference type="PROSITE" id="PS00895">
    <property type="entry name" value="3_HYDROXYISOBUT_DH"/>
    <property type="match status" value="1"/>
</dbReference>
<dbReference type="InterPro" id="IPR002204">
    <property type="entry name" value="3-OH-isobutyrate_DH-rel_CS"/>
</dbReference>
<accession>A0A9P3G318</accession>
<evidence type="ECO:0000256" key="3">
    <source>
        <dbReference type="ARBA" id="ARBA00012991"/>
    </source>
</evidence>
<dbReference type="InterPro" id="IPR036291">
    <property type="entry name" value="NAD(P)-bd_dom_sf"/>
</dbReference>
<evidence type="ECO:0000256" key="2">
    <source>
        <dbReference type="ARBA" id="ARBA00006013"/>
    </source>
</evidence>
<evidence type="ECO:0000256" key="4">
    <source>
        <dbReference type="ARBA" id="ARBA00022456"/>
    </source>
</evidence>
<dbReference type="FunFam" id="1.10.1040.10:FF:000006">
    <property type="entry name" value="3-hydroxyisobutyrate dehydrogenase"/>
    <property type="match status" value="1"/>
</dbReference>
<gene>
    <name evidence="10" type="ORF">PsYK624_030430</name>
</gene>
<evidence type="ECO:0000313" key="10">
    <source>
        <dbReference type="EMBL" id="GJE86960.1"/>
    </source>
</evidence>
<comment type="caution">
    <text evidence="10">The sequence shown here is derived from an EMBL/GenBank/DDBJ whole genome shotgun (WGS) entry which is preliminary data.</text>
</comment>
<dbReference type="InterPro" id="IPR008927">
    <property type="entry name" value="6-PGluconate_DH-like_C_sf"/>
</dbReference>
<protein>
    <recommendedName>
        <fullName evidence="3">3-hydroxyisobutyrate dehydrogenase</fullName>
        <ecNumber evidence="3">1.1.1.31</ecNumber>
    </recommendedName>
</protein>
<dbReference type="AlphaFoldDB" id="A0A9P3G318"/>
<evidence type="ECO:0000256" key="5">
    <source>
        <dbReference type="ARBA" id="ARBA00023002"/>
    </source>
</evidence>
<name>A0A9P3G318_9APHY</name>
<dbReference type="GO" id="GO:0051287">
    <property type="term" value="F:NAD binding"/>
    <property type="evidence" value="ECO:0007669"/>
    <property type="project" value="InterPro"/>
</dbReference>
<dbReference type="EC" id="1.1.1.31" evidence="3"/>
<evidence type="ECO:0000256" key="7">
    <source>
        <dbReference type="ARBA" id="ARBA00049197"/>
    </source>
</evidence>
<dbReference type="SUPFAM" id="SSF51735">
    <property type="entry name" value="NAD(P)-binding Rossmann-fold domains"/>
    <property type="match status" value="1"/>
</dbReference>
<comment type="similarity">
    <text evidence="2">Belongs to the HIBADH-related family. 3-hydroxyisobutyrate dehydrogenase subfamily.</text>
</comment>
<dbReference type="GO" id="GO:0008442">
    <property type="term" value="F:3-hydroxyisobutyrate dehydrogenase activity"/>
    <property type="evidence" value="ECO:0007669"/>
    <property type="project" value="UniProtKB-EC"/>
</dbReference>
<keyword evidence="6" id="KW-0520">NAD</keyword>
<keyword evidence="4" id="KW-0101">Branched-chain amino acid catabolism</keyword>
<evidence type="ECO:0000259" key="8">
    <source>
        <dbReference type="Pfam" id="PF03446"/>
    </source>
</evidence>
<keyword evidence="5" id="KW-0560">Oxidoreductase</keyword>
<evidence type="ECO:0000259" key="9">
    <source>
        <dbReference type="Pfam" id="PF14833"/>
    </source>
</evidence>
<evidence type="ECO:0000256" key="1">
    <source>
        <dbReference type="ARBA" id="ARBA00005109"/>
    </source>
</evidence>
<dbReference type="GO" id="GO:0005739">
    <property type="term" value="C:mitochondrion"/>
    <property type="evidence" value="ECO:0007669"/>
    <property type="project" value="TreeGrafter"/>
</dbReference>
<dbReference type="OrthoDB" id="435038at2759"/>
<comment type="pathway">
    <text evidence="1">Amino-acid degradation; L-valine degradation.</text>
</comment>
<dbReference type="Gene3D" id="3.40.50.720">
    <property type="entry name" value="NAD(P)-binding Rossmann-like Domain"/>
    <property type="match status" value="1"/>
</dbReference>
<dbReference type="Proteomes" id="UP000703269">
    <property type="component" value="Unassembled WGS sequence"/>
</dbReference>
<comment type="catalytic activity">
    <reaction evidence="7">
        <text>3-hydroxy-2-methylpropanoate + NAD(+) = 2-methyl-3-oxopropanoate + NADH + H(+)</text>
        <dbReference type="Rhea" id="RHEA:17681"/>
        <dbReference type="ChEBI" id="CHEBI:11805"/>
        <dbReference type="ChEBI" id="CHEBI:15378"/>
        <dbReference type="ChEBI" id="CHEBI:57540"/>
        <dbReference type="ChEBI" id="CHEBI:57700"/>
        <dbReference type="ChEBI" id="CHEBI:57945"/>
        <dbReference type="EC" id="1.1.1.31"/>
    </reaction>
</comment>
<dbReference type="GO" id="GO:0050661">
    <property type="term" value="F:NADP binding"/>
    <property type="evidence" value="ECO:0007669"/>
    <property type="project" value="InterPro"/>
</dbReference>
<dbReference type="InterPro" id="IPR013328">
    <property type="entry name" value="6PGD_dom2"/>
</dbReference>
<dbReference type="InterPro" id="IPR006115">
    <property type="entry name" value="6PGDH_NADP-bd"/>
</dbReference>
<evidence type="ECO:0000256" key="6">
    <source>
        <dbReference type="ARBA" id="ARBA00023027"/>
    </source>
</evidence>
<proteinExistence type="inferred from homology"/>
<sequence length="354" mass="37090">MRPSPRLLNALSHAADGARARTTGFIGLGRMGYEMAYNLFSRTLVESGGAARFVVCDAREQSATEFVNNFHTHFPGAKIEVMTSPADVVRASQTVLSMLPSSPEVKQTYTTGDGGILSGLRSLPSDDVSSTFCIDSTTLDVKAAKEVSASIHEAGASMVDAPVSGGTAGAKAGTLSFLVGGTEDEFRRVEPILAHMGKRIIHCGPSGSGLAAKICNNMILGVQQIVVAEAMLMGTKFGLDPAVLAGVINSSTGACWSSSVNNPVPGALPDKEPPCTRDYEGGFATRLMEKDLGLALGLVEEVDGVATMGAVAYEIYARVMEAWPQLATKDFSSVYAAFATLAEEEAKKKREAAA</sequence>
<dbReference type="PANTHER" id="PTHR22981:SF7">
    <property type="entry name" value="3-HYDROXYISOBUTYRATE DEHYDROGENASE, MITOCHONDRIAL"/>
    <property type="match status" value="1"/>
</dbReference>
<dbReference type="EMBL" id="BPQB01000005">
    <property type="protein sequence ID" value="GJE86960.1"/>
    <property type="molecule type" value="Genomic_DNA"/>
</dbReference>
<organism evidence="10 11">
    <name type="scientific">Phanerochaete sordida</name>
    <dbReference type="NCBI Taxonomy" id="48140"/>
    <lineage>
        <taxon>Eukaryota</taxon>
        <taxon>Fungi</taxon>
        <taxon>Dikarya</taxon>
        <taxon>Basidiomycota</taxon>
        <taxon>Agaricomycotina</taxon>
        <taxon>Agaricomycetes</taxon>
        <taxon>Polyporales</taxon>
        <taxon>Phanerochaetaceae</taxon>
        <taxon>Phanerochaete</taxon>
    </lineage>
</organism>
<dbReference type="Pfam" id="PF03446">
    <property type="entry name" value="NAD_binding_2"/>
    <property type="match status" value="1"/>
</dbReference>